<evidence type="ECO:0000256" key="2">
    <source>
        <dbReference type="SAM" id="MobiDB-lite"/>
    </source>
</evidence>
<dbReference type="OrthoDB" id="5589325at2759"/>
<accession>W7LPG3</accession>
<dbReference type="GeneID" id="30059311"/>
<reference evidence="4 5" key="1">
    <citation type="journal article" date="2010" name="Nature">
        <title>Comparative genomics reveals mobile pathogenicity chromosomes in Fusarium.</title>
        <authorList>
            <person name="Ma L.J."/>
            <person name="van der Does H.C."/>
            <person name="Borkovich K.A."/>
            <person name="Coleman J.J."/>
            <person name="Daboussi M.J."/>
            <person name="Di Pietro A."/>
            <person name="Dufresne M."/>
            <person name="Freitag M."/>
            <person name="Grabherr M."/>
            <person name="Henrissat B."/>
            <person name="Houterman P.M."/>
            <person name="Kang S."/>
            <person name="Shim W.B."/>
            <person name="Woloshuk C."/>
            <person name="Xie X."/>
            <person name="Xu J.R."/>
            <person name="Antoniw J."/>
            <person name="Baker S.E."/>
            <person name="Bluhm B.H."/>
            <person name="Breakspear A."/>
            <person name="Brown D.W."/>
            <person name="Butchko R.A."/>
            <person name="Chapman S."/>
            <person name="Coulson R."/>
            <person name="Coutinho P.M."/>
            <person name="Danchin E.G."/>
            <person name="Diener A."/>
            <person name="Gale L.R."/>
            <person name="Gardiner D.M."/>
            <person name="Goff S."/>
            <person name="Hammond-Kosack K.E."/>
            <person name="Hilburn K."/>
            <person name="Hua-Van A."/>
            <person name="Jonkers W."/>
            <person name="Kazan K."/>
            <person name="Kodira C.D."/>
            <person name="Koehrsen M."/>
            <person name="Kumar L."/>
            <person name="Lee Y.H."/>
            <person name="Li L."/>
            <person name="Manners J.M."/>
            <person name="Miranda-Saavedra D."/>
            <person name="Mukherjee M."/>
            <person name="Park G."/>
            <person name="Park J."/>
            <person name="Park S.Y."/>
            <person name="Proctor R.H."/>
            <person name="Regev A."/>
            <person name="Ruiz-Roldan M.C."/>
            <person name="Sain D."/>
            <person name="Sakthikumar S."/>
            <person name="Sykes S."/>
            <person name="Schwartz D.C."/>
            <person name="Turgeon B.G."/>
            <person name="Wapinski I."/>
            <person name="Yoder O."/>
            <person name="Young S."/>
            <person name="Zeng Q."/>
            <person name="Zhou S."/>
            <person name="Galagan J."/>
            <person name="Cuomo C.A."/>
            <person name="Kistler H.C."/>
            <person name="Rep M."/>
        </authorList>
    </citation>
    <scope>NUCLEOTIDE SEQUENCE [LARGE SCALE GENOMIC DNA]</scope>
    <source>
        <strain evidence="5">M3125 / FGSC 7600</strain>
    </source>
</reference>
<dbReference type="KEGG" id="fvr:FVEG_00977"/>
<evidence type="ECO:0000259" key="3">
    <source>
        <dbReference type="Pfam" id="PF10342"/>
    </source>
</evidence>
<dbReference type="PANTHER" id="PTHR40633">
    <property type="entry name" value="MATRIX PROTEIN, PUTATIVE (AFU_ORTHOLOGUE AFUA_8G05410)-RELATED"/>
    <property type="match status" value="1"/>
</dbReference>
<name>W7LPG3_GIBM7</name>
<dbReference type="Proteomes" id="UP000009096">
    <property type="component" value="Chromosome 1"/>
</dbReference>
<sequence>MSNNRYLRYYTSLYGYNLPTPPPPLLCTYTPALSSVGWDRVSWCHGLVGLGWIGLPSVASECIPLLLSILSLALRSLHYNKPPSFSRISLLPSSLSTPQSIRYFVVPISHYLINTQSFFQPHQISPTFKMKYTLATIAALASVALAKPAFLNTEFDLTEGQPYTIKYSGCDDGCTIVLQNGPSDDLSDYKTLTTDATGDSFTFTPSELPSDTYNFKITDKAGEVNYSAQFPYKGSYAAPSVTKSATATAETTAAVSTKESTTLASVTKSAEETTTVAKPIIPTHAPSKNATTPAAHPTPSKTGSAGGETSVPSVPESGASRMTSSLALIAGAVMAMVYLN</sequence>
<proteinExistence type="predicted"/>
<evidence type="ECO:0000313" key="5">
    <source>
        <dbReference type="Proteomes" id="UP000009096"/>
    </source>
</evidence>
<gene>
    <name evidence="4" type="ORF">FVEG_00977</name>
</gene>
<organism evidence="4 5">
    <name type="scientific">Gibberella moniliformis (strain M3125 / FGSC 7600)</name>
    <name type="common">Maize ear and stalk rot fungus</name>
    <name type="synonym">Fusarium verticillioides</name>
    <dbReference type="NCBI Taxonomy" id="334819"/>
    <lineage>
        <taxon>Eukaryota</taxon>
        <taxon>Fungi</taxon>
        <taxon>Dikarya</taxon>
        <taxon>Ascomycota</taxon>
        <taxon>Pezizomycotina</taxon>
        <taxon>Sordariomycetes</taxon>
        <taxon>Hypocreomycetidae</taxon>
        <taxon>Hypocreales</taxon>
        <taxon>Nectriaceae</taxon>
        <taxon>Fusarium</taxon>
        <taxon>Fusarium fujikuroi species complex</taxon>
    </lineage>
</organism>
<protein>
    <recommendedName>
        <fullName evidence="3">Yeast cell wall synthesis Kre9/Knh1-like N-terminal domain-containing protein</fullName>
    </recommendedName>
</protein>
<dbReference type="InterPro" id="IPR018466">
    <property type="entry name" value="Kre9/Knh1-like_N"/>
</dbReference>
<feature type="domain" description="Yeast cell wall synthesis Kre9/Knh1-like N-terminal" evidence="3">
    <location>
        <begin position="157"/>
        <end position="230"/>
    </location>
</feature>
<dbReference type="Pfam" id="PF10342">
    <property type="entry name" value="Kre9_KNH"/>
    <property type="match status" value="1"/>
</dbReference>
<feature type="region of interest" description="Disordered" evidence="2">
    <location>
        <begin position="280"/>
        <end position="318"/>
    </location>
</feature>
<dbReference type="VEuPathDB" id="FungiDB:FVEG_00977"/>
<evidence type="ECO:0000256" key="1">
    <source>
        <dbReference type="ARBA" id="ARBA00022729"/>
    </source>
</evidence>
<keyword evidence="1" id="KW-0732">Signal</keyword>
<dbReference type="EMBL" id="CM000578">
    <property type="protein sequence ID" value="EWG37324.1"/>
    <property type="molecule type" value="Genomic_DNA"/>
</dbReference>
<keyword evidence="5" id="KW-1185">Reference proteome</keyword>
<dbReference type="InterPro" id="IPR052982">
    <property type="entry name" value="SRP1/TIP1-like"/>
</dbReference>
<evidence type="ECO:0000313" key="4">
    <source>
        <dbReference type="EMBL" id="EWG37324.1"/>
    </source>
</evidence>
<dbReference type="EMBL" id="DS022242">
    <property type="protein sequence ID" value="EWG37324.1"/>
    <property type="molecule type" value="Genomic_DNA"/>
</dbReference>
<dbReference type="RefSeq" id="XP_018743515.1">
    <property type="nucleotide sequence ID" value="XM_018887733.1"/>
</dbReference>
<dbReference type="PANTHER" id="PTHR40633:SF1">
    <property type="entry name" value="GPI ANCHORED SERINE-THREONINE RICH PROTEIN (AFU_ORTHOLOGUE AFUA_1G03630)"/>
    <property type="match status" value="1"/>
</dbReference>
<dbReference type="AlphaFoldDB" id="W7LPG3"/>